<keyword evidence="1" id="KW-0732">Signal</keyword>
<organism evidence="2 3">
    <name type="scientific">Sphingomonas aerolata</name>
    <dbReference type="NCBI Taxonomy" id="185951"/>
    <lineage>
        <taxon>Bacteria</taxon>
        <taxon>Pseudomonadati</taxon>
        <taxon>Pseudomonadota</taxon>
        <taxon>Alphaproteobacteria</taxon>
        <taxon>Sphingomonadales</taxon>
        <taxon>Sphingomonadaceae</taxon>
        <taxon>Sphingomonas</taxon>
    </lineage>
</organism>
<feature type="signal peptide" evidence="1">
    <location>
        <begin position="1"/>
        <end position="23"/>
    </location>
</feature>
<evidence type="ECO:0000313" key="3">
    <source>
        <dbReference type="Proteomes" id="UP000240996"/>
    </source>
</evidence>
<dbReference type="RefSeq" id="WP_107930903.1">
    <property type="nucleotide sequence ID" value="NZ_PZZN01000001.1"/>
</dbReference>
<sequence length="201" mass="21422">MSILRHLAPLSLIALLPFANATAATQKFVGAGGTVRLAYPSTLTPTRNFAGRALMTSGWRTMWDGTLPGRGVGIVRFWQVAKPTDGQGQVTEMIQVGFSRSTAVIARCNTDGLTSANSRRLADRTLGGQRWATYETGDAGMSQQVRALTLRSVIGGTCYAVDRITYAAKAGSPPPRNAPTQAVAAARMDAILKSVKVGRRR</sequence>
<proteinExistence type="predicted"/>
<dbReference type="Proteomes" id="UP000240996">
    <property type="component" value="Unassembled WGS sequence"/>
</dbReference>
<reference evidence="2 3" key="1">
    <citation type="submission" date="2018-04" db="EMBL/GenBank/DDBJ databases">
        <title>Genomic Encyclopedia of Type Strains, Phase III (KMG-III): the genomes of soil and plant-associated and newly described type strains.</title>
        <authorList>
            <person name="Whitman W."/>
        </authorList>
    </citation>
    <scope>NUCLEOTIDE SEQUENCE [LARGE SCALE GENOMIC DNA]</scope>
    <source>
        <strain evidence="2 3">NW12</strain>
    </source>
</reference>
<keyword evidence="3" id="KW-1185">Reference proteome</keyword>
<accession>A0A2T4YVB4</accession>
<protein>
    <submittedName>
        <fullName evidence="2">Uncharacterized protein</fullName>
    </submittedName>
</protein>
<feature type="chain" id="PRO_5015692604" evidence="1">
    <location>
        <begin position="24"/>
        <end position="201"/>
    </location>
</feature>
<dbReference type="AlphaFoldDB" id="A0A2T4YVB4"/>
<gene>
    <name evidence="2" type="ORF">C8J24_1152</name>
</gene>
<evidence type="ECO:0000256" key="1">
    <source>
        <dbReference type="SAM" id="SignalP"/>
    </source>
</evidence>
<dbReference type="EMBL" id="PZZN01000001">
    <property type="protein sequence ID" value="PTM47750.1"/>
    <property type="molecule type" value="Genomic_DNA"/>
</dbReference>
<name>A0A2T4YVB4_9SPHN</name>
<comment type="caution">
    <text evidence="2">The sequence shown here is derived from an EMBL/GenBank/DDBJ whole genome shotgun (WGS) entry which is preliminary data.</text>
</comment>
<evidence type="ECO:0000313" key="2">
    <source>
        <dbReference type="EMBL" id="PTM47750.1"/>
    </source>
</evidence>